<feature type="region of interest" description="Disordered" evidence="1">
    <location>
        <begin position="80"/>
        <end position="128"/>
    </location>
</feature>
<gene>
    <name evidence="2" type="ORF">SAMN05444266_10265</name>
</gene>
<dbReference type="Proteomes" id="UP000184420">
    <property type="component" value="Unassembled WGS sequence"/>
</dbReference>
<protein>
    <submittedName>
        <fullName evidence="2">Uncharacterized protein</fullName>
    </submittedName>
</protein>
<accession>A0A1M6XY26</accession>
<proteinExistence type="predicted"/>
<reference evidence="2 3" key="1">
    <citation type="submission" date="2016-11" db="EMBL/GenBank/DDBJ databases">
        <authorList>
            <person name="Jaros S."/>
            <person name="Januszkiewicz K."/>
            <person name="Wedrychowicz H."/>
        </authorList>
    </citation>
    <scope>NUCLEOTIDE SEQUENCE [LARGE SCALE GENOMIC DNA]</scope>
    <source>
        <strain evidence="2 3">DSM 27406</strain>
    </source>
</reference>
<evidence type="ECO:0000313" key="2">
    <source>
        <dbReference type="EMBL" id="SHL10748.1"/>
    </source>
</evidence>
<sequence>MNSLQEFEMNDYTNENKKLLSAKQEAVFRAGSGKKSNQGLPGKPGNWKSLGVRPKIDPDTLEPTKAFAWENREEIRYSVLPVQNSDGEPDSSKRKAGRPIGSKNKPKKDRHPPNMSYTNAPDYTSSSSTDYYNQKSRFIGSEIEAAAQHMNGNILADINNVIQNFMVRNRTEIMEQCNWSTSTFHRKYNMTLSNADAEMIGRVTTKNFSLLTTEMIELVSRSKNSNKL</sequence>
<evidence type="ECO:0000313" key="3">
    <source>
        <dbReference type="Proteomes" id="UP000184420"/>
    </source>
</evidence>
<feature type="region of interest" description="Disordered" evidence="1">
    <location>
        <begin position="29"/>
        <end position="68"/>
    </location>
</feature>
<dbReference type="OrthoDB" id="9989768at2"/>
<organism evidence="2 3">
    <name type="scientific">Chitinophaga jiangningensis</name>
    <dbReference type="NCBI Taxonomy" id="1419482"/>
    <lineage>
        <taxon>Bacteria</taxon>
        <taxon>Pseudomonadati</taxon>
        <taxon>Bacteroidota</taxon>
        <taxon>Chitinophagia</taxon>
        <taxon>Chitinophagales</taxon>
        <taxon>Chitinophagaceae</taxon>
        <taxon>Chitinophaga</taxon>
    </lineage>
</organism>
<dbReference type="RefSeq" id="WP_073078651.1">
    <property type="nucleotide sequence ID" value="NZ_FRBL01000002.1"/>
</dbReference>
<dbReference type="STRING" id="1419482.SAMN05444266_10265"/>
<dbReference type="AlphaFoldDB" id="A0A1M6XY26"/>
<keyword evidence="3" id="KW-1185">Reference proteome</keyword>
<evidence type="ECO:0000256" key="1">
    <source>
        <dbReference type="SAM" id="MobiDB-lite"/>
    </source>
</evidence>
<name>A0A1M6XY26_9BACT</name>
<dbReference type="EMBL" id="FRBL01000002">
    <property type="protein sequence ID" value="SHL10748.1"/>
    <property type="molecule type" value="Genomic_DNA"/>
</dbReference>